<feature type="region of interest" description="Disordered" evidence="1">
    <location>
        <begin position="618"/>
        <end position="811"/>
    </location>
</feature>
<organism evidence="2">
    <name type="scientific">Ixodes ricinus</name>
    <name type="common">Common tick</name>
    <name type="synonym">Acarus ricinus</name>
    <dbReference type="NCBI Taxonomy" id="34613"/>
    <lineage>
        <taxon>Eukaryota</taxon>
        <taxon>Metazoa</taxon>
        <taxon>Ecdysozoa</taxon>
        <taxon>Arthropoda</taxon>
        <taxon>Chelicerata</taxon>
        <taxon>Arachnida</taxon>
        <taxon>Acari</taxon>
        <taxon>Parasitiformes</taxon>
        <taxon>Ixodida</taxon>
        <taxon>Ixodoidea</taxon>
        <taxon>Ixodidae</taxon>
        <taxon>Ixodinae</taxon>
        <taxon>Ixodes</taxon>
    </lineage>
</organism>
<feature type="compositionally biased region" description="Low complexity" evidence="1">
    <location>
        <begin position="146"/>
        <end position="159"/>
    </location>
</feature>
<feature type="compositionally biased region" description="Polar residues" evidence="1">
    <location>
        <begin position="507"/>
        <end position="517"/>
    </location>
</feature>
<evidence type="ECO:0000313" key="2">
    <source>
        <dbReference type="EMBL" id="JAR90095.1"/>
    </source>
</evidence>
<feature type="compositionally biased region" description="Polar residues" evidence="1">
    <location>
        <begin position="619"/>
        <end position="645"/>
    </location>
</feature>
<feature type="region of interest" description="Disordered" evidence="1">
    <location>
        <begin position="1"/>
        <end position="226"/>
    </location>
</feature>
<feature type="non-terminal residue" evidence="2">
    <location>
        <position position="811"/>
    </location>
</feature>
<feature type="compositionally biased region" description="Polar residues" evidence="1">
    <location>
        <begin position="32"/>
        <end position="41"/>
    </location>
</feature>
<sequence length="811" mass="84913">QKDTRKASSLKKADNKNQTADAPELQKECASRTCQISGSDQEATEKNKLAHVPESGSVSGFAMDKEDFSNSTVDKEAGNLPAHVSEGDSSVPGLVDSHLRAKGPTRRTEKGGGSKEGKAEDKVRGHASKVVGKDKREEPKVRRSKSSSSTVSESGISVSDKLGNGFKQRHKESESDKKKEKHDVCKLGRDTATTEKIDKKATTDEATKHAEKAKPRISSSKPNKKLHIKTATAKTNNAKAPDNVAVSTLDSTIQSSSMALPLSAKSTLEQISAAEIQHESTVSEESCETGAVASEQEKGLVRTHHLDSQGAKHNTEHGSKSSTKKLISEASKRVKKSSRSPSRQALAAEKSGTEKRSTENSSAEDIAGASDPVTSFEKERKEKGIEKHNNAKEVRTHLTAAKLPAALDSAARNSEVSESTVQPTTSTSGPKQTKRGSVRMKNKLSIDPFENVQHSDGTEATSDTSATAAPIVSEHIPQSSGGSVQQKSKGSASEGYSTHHQKELVKTSASNTVSSKLCKNPAKESQLLSEPNAKAEAVKVLSIAAEDVGSLQQGRDASMSQGEAAIANAGRPDQLKSSSRLKRTKGDLKNSGADNPTALHGKAVTLIVDTAAEKLVAPQVSSQNLQESSVSASLATTNMNESPTKLTPDVAPFIKKSTTAVESSQKQKKSLVSVSQINDSKKNASKPDSLKRHDSKPDASSVVASSVDGSNTYTSKINAPKASALKANAPKADAPKADAPKADAPKADAPKADAAKANAAKANASKANAAKTSAAKTNAAKTNAAKTDAAKADTAKADTAKADTAKADTAK</sequence>
<accession>A0A147BIG5</accession>
<feature type="compositionally biased region" description="Low complexity" evidence="1">
    <location>
        <begin position="719"/>
        <end position="732"/>
    </location>
</feature>
<feature type="compositionally biased region" description="Basic and acidic residues" evidence="1">
    <location>
        <begin position="63"/>
        <end position="77"/>
    </location>
</feature>
<feature type="compositionally biased region" description="Basic and acidic residues" evidence="1">
    <location>
        <begin position="376"/>
        <end position="396"/>
    </location>
</feature>
<feature type="compositionally biased region" description="Basic and acidic residues" evidence="1">
    <location>
        <begin position="295"/>
        <end position="307"/>
    </location>
</feature>
<proteinExistence type="predicted"/>
<feature type="compositionally biased region" description="Basic and acidic residues" evidence="1">
    <location>
        <begin position="688"/>
        <end position="697"/>
    </location>
</feature>
<feature type="compositionally biased region" description="Polar residues" evidence="1">
    <location>
        <begin position="412"/>
        <end position="431"/>
    </location>
</feature>
<evidence type="ECO:0000256" key="1">
    <source>
        <dbReference type="SAM" id="MobiDB-lite"/>
    </source>
</evidence>
<protein>
    <submittedName>
        <fullName evidence="2">Putative microtubule-associated protein futsch</fullName>
    </submittedName>
</protein>
<feature type="compositionally biased region" description="Low complexity" evidence="1">
    <location>
        <begin position="400"/>
        <end position="411"/>
    </location>
</feature>
<feature type="compositionally biased region" description="Low complexity" evidence="1">
    <location>
        <begin position="458"/>
        <end position="469"/>
    </location>
</feature>
<feature type="compositionally biased region" description="Basic and acidic residues" evidence="1">
    <location>
        <begin position="131"/>
        <end position="141"/>
    </location>
</feature>
<feature type="compositionally biased region" description="Polar residues" evidence="1">
    <location>
        <begin position="551"/>
        <end position="561"/>
    </location>
</feature>
<feature type="compositionally biased region" description="Basic and acidic residues" evidence="1">
    <location>
        <begin position="106"/>
        <end position="124"/>
    </location>
</feature>
<feature type="compositionally biased region" description="Basic and acidic residues" evidence="1">
    <location>
        <begin position="171"/>
        <end position="214"/>
    </location>
</feature>
<feature type="compositionally biased region" description="Low complexity" evidence="1">
    <location>
        <begin position="478"/>
        <end position="493"/>
    </location>
</feature>
<feature type="compositionally biased region" description="Low complexity" evidence="1">
    <location>
        <begin position="755"/>
        <end position="787"/>
    </location>
</feature>
<reference evidence="2" key="1">
    <citation type="journal article" date="2018" name="PLoS Negl. Trop. Dis.">
        <title>Sialome diversity of ticks revealed by RNAseq of single tick salivary glands.</title>
        <authorList>
            <person name="Perner J."/>
            <person name="Kropackova S."/>
            <person name="Kopacek P."/>
            <person name="Ribeiro J.M."/>
        </authorList>
    </citation>
    <scope>NUCLEOTIDE SEQUENCE</scope>
    <source>
        <strain evidence="2">Siblings of single egg batch collected in Ceske Budejovice</strain>
        <tissue evidence="2">Salivary glands</tissue>
    </source>
</reference>
<dbReference type="EMBL" id="GEGO01005309">
    <property type="protein sequence ID" value="JAR90095.1"/>
    <property type="molecule type" value="Transcribed_RNA"/>
</dbReference>
<feature type="compositionally biased region" description="Basic residues" evidence="1">
    <location>
        <begin position="432"/>
        <end position="442"/>
    </location>
</feature>
<feature type="compositionally biased region" description="Basic and acidic residues" evidence="1">
    <location>
        <begin position="1"/>
        <end position="15"/>
    </location>
</feature>
<feature type="region of interest" description="Disordered" evidence="1">
    <location>
        <begin position="276"/>
        <end position="532"/>
    </location>
</feature>
<feature type="compositionally biased region" description="Basic and acidic residues" evidence="1">
    <location>
        <begin position="733"/>
        <end position="754"/>
    </location>
</feature>
<feature type="region of interest" description="Disordered" evidence="1">
    <location>
        <begin position="551"/>
        <end position="597"/>
    </location>
</feature>
<name>A0A147BIG5_IXORI</name>
<feature type="compositionally biased region" description="Polar residues" evidence="1">
    <location>
        <begin position="708"/>
        <end position="717"/>
    </location>
</feature>
<feature type="compositionally biased region" description="Basic and acidic residues" evidence="1">
    <location>
        <begin position="788"/>
        <end position="811"/>
    </location>
</feature>
<dbReference type="AlphaFoldDB" id="A0A147BIG5"/>
<feature type="non-terminal residue" evidence="2">
    <location>
        <position position="1"/>
    </location>
</feature>